<dbReference type="RefSeq" id="WP_284255017.1">
    <property type="nucleotide sequence ID" value="NZ_BSVB01000001.1"/>
</dbReference>
<evidence type="ECO:0000256" key="1">
    <source>
        <dbReference type="ARBA" id="ARBA00010609"/>
    </source>
</evidence>
<comment type="caution">
    <text evidence="4">The sequence shown here is derived from an EMBL/GenBank/DDBJ whole genome shotgun (WGS) entry which is preliminary data.</text>
</comment>
<accession>A0ABQ6K714</accession>
<dbReference type="PANTHER" id="PTHR48267:SF1">
    <property type="entry name" value="BILIRUBIN OXIDASE"/>
    <property type="match status" value="1"/>
</dbReference>
<feature type="domain" description="Plastocyanin-like" evidence="3">
    <location>
        <begin position="70"/>
        <end position="181"/>
    </location>
</feature>
<dbReference type="SUPFAM" id="SSF49503">
    <property type="entry name" value="Cupredoxins"/>
    <property type="match status" value="1"/>
</dbReference>
<comment type="similarity">
    <text evidence="1">Belongs to the multicopper oxidase family.</text>
</comment>
<keyword evidence="2" id="KW-0479">Metal-binding</keyword>
<protein>
    <recommendedName>
        <fullName evidence="3">Plastocyanin-like domain-containing protein</fullName>
    </recommendedName>
</protein>
<name>A0ABQ6K714_9MICO</name>
<sequence>MTPGERVVLRSEPPRLGEVHGMGGAADRFDVLQLRAAATLRHAGDIPAALVPLPAIDTSRVAGERVFHMDGTSINDRKMAMDRIDAVVRVGTTEIWDVVNDMGAPHSFHVHDVQFRVQSIDGAPPPAALAGWKDTVYLPPGQRVRLVIAFQDYADADHPYMFHCHLLRHEDSGMMGQFLVVRPGQKVPATWKLDDSGAPDDHHH</sequence>
<dbReference type="InterPro" id="IPR045087">
    <property type="entry name" value="Cu-oxidase_fam"/>
</dbReference>
<dbReference type="Gene3D" id="2.60.40.420">
    <property type="entry name" value="Cupredoxins - blue copper proteins"/>
    <property type="match status" value="1"/>
</dbReference>
<organism evidence="4 5">
    <name type="scientific">Pseudolysinimonas kribbensis</name>
    <dbReference type="NCBI Taxonomy" id="433641"/>
    <lineage>
        <taxon>Bacteria</taxon>
        <taxon>Bacillati</taxon>
        <taxon>Actinomycetota</taxon>
        <taxon>Actinomycetes</taxon>
        <taxon>Micrococcales</taxon>
        <taxon>Microbacteriaceae</taxon>
        <taxon>Pseudolysinimonas</taxon>
    </lineage>
</organism>
<dbReference type="Pfam" id="PF07731">
    <property type="entry name" value="Cu-oxidase_2"/>
    <property type="match status" value="1"/>
</dbReference>
<dbReference type="PANTHER" id="PTHR48267">
    <property type="entry name" value="CUPREDOXIN SUPERFAMILY PROTEIN"/>
    <property type="match status" value="1"/>
</dbReference>
<dbReference type="InterPro" id="IPR011706">
    <property type="entry name" value="Cu-oxidase_C"/>
</dbReference>
<proteinExistence type="inferred from homology"/>
<dbReference type="CDD" id="cd13890">
    <property type="entry name" value="CuRO_3_CueO_FtsP"/>
    <property type="match status" value="1"/>
</dbReference>
<evidence type="ECO:0000259" key="3">
    <source>
        <dbReference type="Pfam" id="PF07731"/>
    </source>
</evidence>
<evidence type="ECO:0000256" key="2">
    <source>
        <dbReference type="ARBA" id="ARBA00022723"/>
    </source>
</evidence>
<keyword evidence="5" id="KW-1185">Reference proteome</keyword>
<reference evidence="5" key="1">
    <citation type="journal article" date="2019" name="Int. J. Syst. Evol. Microbiol.">
        <title>The Global Catalogue of Microorganisms (GCM) 10K type strain sequencing project: providing services to taxonomists for standard genome sequencing and annotation.</title>
        <authorList>
            <consortium name="The Broad Institute Genomics Platform"/>
            <consortium name="The Broad Institute Genome Sequencing Center for Infectious Disease"/>
            <person name="Wu L."/>
            <person name="Ma J."/>
        </authorList>
    </citation>
    <scope>NUCLEOTIDE SEQUENCE [LARGE SCALE GENOMIC DNA]</scope>
    <source>
        <strain evidence="5">NBRC 108894</strain>
    </source>
</reference>
<dbReference type="EMBL" id="BSVB01000001">
    <property type="protein sequence ID" value="GMA96446.1"/>
    <property type="molecule type" value="Genomic_DNA"/>
</dbReference>
<gene>
    <name evidence="4" type="ORF">GCM10025881_32700</name>
</gene>
<dbReference type="Proteomes" id="UP001157034">
    <property type="component" value="Unassembled WGS sequence"/>
</dbReference>
<dbReference type="InterPro" id="IPR008972">
    <property type="entry name" value="Cupredoxin"/>
</dbReference>
<dbReference type="InterPro" id="IPR002355">
    <property type="entry name" value="Cu_oxidase_Cu_BS"/>
</dbReference>
<dbReference type="PROSITE" id="PS00080">
    <property type="entry name" value="MULTICOPPER_OXIDASE2"/>
    <property type="match status" value="1"/>
</dbReference>
<evidence type="ECO:0000313" key="4">
    <source>
        <dbReference type="EMBL" id="GMA96446.1"/>
    </source>
</evidence>
<evidence type="ECO:0000313" key="5">
    <source>
        <dbReference type="Proteomes" id="UP001157034"/>
    </source>
</evidence>